<evidence type="ECO:0000313" key="3">
    <source>
        <dbReference type="WBParaSite" id="nRc.2.0.1.t15712-RA"/>
    </source>
</evidence>
<feature type="region of interest" description="Disordered" evidence="1">
    <location>
        <begin position="1"/>
        <end position="29"/>
    </location>
</feature>
<dbReference type="Proteomes" id="UP000887565">
    <property type="component" value="Unplaced"/>
</dbReference>
<keyword evidence="2" id="KW-1185">Reference proteome</keyword>
<sequence length="102" mass="11653">MKEAKKQTAPYGGSKAASHSTAPKPPINDFRKCSQAGVTDFCFKMLGPSRWRVKIDEMMDASQIGARMLIVEARFIVRLFHAPLKFVLEQHGKNRYYDDYVQ</sequence>
<protein>
    <submittedName>
        <fullName evidence="3">Uncharacterized protein</fullName>
    </submittedName>
</protein>
<accession>A0A915IP00</accession>
<evidence type="ECO:0000313" key="2">
    <source>
        <dbReference type="Proteomes" id="UP000887565"/>
    </source>
</evidence>
<dbReference type="AlphaFoldDB" id="A0A915IP00"/>
<organism evidence="2 3">
    <name type="scientific">Romanomermis culicivorax</name>
    <name type="common">Nematode worm</name>
    <dbReference type="NCBI Taxonomy" id="13658"/>
    <lineage>
        <taxon>Eukaryota</taxon>
        <taxon>Metazoa</taxon>
        <taxon>Ecdysozoa</taxon>
        <taxon>Nematoda</taxon>
        <taxon>Enoplea</taxon>
        <taxon>Dorylaimia</taxon>
        <taxon>Mermithida</taxon>
        <taxon>Mermithoidea</taxon>
        <taxon>Mermithidae</taxon>
        <taxon>Romanomermis</taxon>
    </lineage>
</organism>
<dbReference type="WBParaSite" id="nRc.2.0.1.t15712-RA">
    <property type="protein sequence ID" value="nRc.2.0.1.t15712-RA"/>
    <property type="gene ID" value="nRc.2.0.1.g15712"/>
</dbReference>
<reference evidence="3" key="1">
    <citation type="submission" date="2022-11" db="UniProtKB">
        <authorList>
            <consortium name="WormBaseParasite"/>
        </authorList>
    </citation>
    <scope>IDENTIFICATION</scope>
</reference>
<evidence type="ECO:0000256" key="1">
    <source>
        <dbReference type="SAM" id="MobiDB-lite"/>
    </source>
</evidence>
<proteinExistence type="predicted"/>
<name>A0A915IP00_ROMCU</name>